<name>A0A0D3JXM4_EMIH1</name>
<keyword evidence="2" id="KW-0732">Signal</keyword>
<evidence type="ECO:0000313" key="4">
    <source>
        <dbReference type="Proteomes" id="UP000013827"/>
    </source>
</evidence>
<dbReference type="InterPro" id="IPR008775">
    <property type="entry name" value="Phytyl_CoA_dOase-like"/>
</dbReference>
<reference evidence="4" key="1">
    <citation type="journal article" date="2013" name="Nature">
        <title>Pan genome of the phytoplankton Emiliania underpins its global distribution.</title>
        <authorList>
            <person name="Read B.A."/>
            <person name="Kegel J."/>
            <person name="Klute M.J."/>
            <person name="Kuo A."/>
            <person name="Lefebvre S.C."/>
            <person name="Maumus F."/>
            <person name="Mayer C."/>
            <person name="Miller J."/>
            <person name="Monier A."/>
            <person name="Salamov A."/>
            <person name="Young J."/>
            <person name="Aguilar M."/>
            <person name="Claverie J.M."/>
            <person name="Frickenhaus S."/>
            <person name="Gonzalez K."/>
            <person name="Herman E.K."/>
            <person name="Lin Y.C."/>
            <person name="Napier J."/>
            <person name="Ogata H."/>
            <person name="Sarno A.F."/>
            <person name="Shmutz J."/>
            <person name="Schroeder D."/>
            <person name="de Vargas C."/>
            <person name="Verret F."/>
            <person name="von Dassow P."/>
            <person name="Valentin K."/>
            <person name="Van de Peer Y."/>
            <person name="Wheeler G."/>
            <person name="Dacks J.B."/>
            <person name="Delwiche C.F."/>
            <person name="Dyhrman S.T."/>
            <person name="Glockner G."/>
            <person name="John U."/>
            <person name="Richards T."/>
            <person name="Worden A.Z."/>
            <person name="Zhang X."/>
            <person name="Grigoriev I.V."/>
            <person name="Allen A.E."/>
            <person name="Bidle K."/>
            <person name="Borodovsky M."/>
            <person name="Bowler C."/>
            <person name="Brownlee C."/>
            <person name="Cock J.M."/>
            <person name="Elias M."/>
            <person name="Gladyshev V.N."/>
            <person name="Groth M."/>
            <person name="Guda C."/>
            <person name="Hadaegh A."/>
            <person name="Iglesias-Rodriguez M.D."/>
            <person name="Jenkins J."/>
            <person name="Jones B.M."/>
            <person name="Lawson T."/>
            <person name="Leese F."/>
            <person name="Lindquist E."/>
            <person name="Lobanov A."/>
            <person name="Lomsadze A."/>
            <person name="Malik S.B."/>
            <person name="Marsh M.E."/>
            <person name="Mackinder L."/>
            <person name="Mock T."/>
            <person name="Mueller-Roeber B."/>
            <person name="Pagarete A."/>
            <person name="Parker M."/>
            <person name="Probert I."/>
            <person name="Quesneville H."/>
            <person name="Raines C."/>
            <person name="Rensing S.A."/>
            <person name="Riano-Pachon D.M."/>
            <person name="Richier S."/>
            <person name="Rokitta S."/>
            <person name="Shiraiwa Y."/>
            <person name="Soanes D.M."/>
            <person name="van der Giezen M."/>
            <person name="Wahlund T.M."/>
            <person name="Williams B."/>
            <person name="Wilson W."/>
            <person name="Wolfe G."/>
            <person name="Wurch L.L."/>
        </authorList>
    </citation>
    <scope>NUCLEOTIDE SEQUENCE</scope>
</reference>
<dbReference type="GeneID" id="17273804"/>
<dbReference type="HOGENOM" id="CLU_689701_0_0_1"/>
<keyword evidence="1" id="KW-0812">Transmembrane</keyword>
<keyword evidence="1" id="KW-0472">Membrane</keyword>
<keyword evidence="4" id="KW-1185">Reference proteome</keyword>
<evidence type="ECO:0008006" key="5">
    <source>
        <dbReference type="Google" id="ProtNLM"/>
    </source>
</evidence>
<protein>
    <recommendedName>
        <fullName evidence="5">Fe2OG dioxygenase domain-containing protein</fullName>
    </recommendedName>
</protein>
<dbReference type="PaxDb" id="2903-EOD28259"/>
<dbReference type="PANTHER" id="PTHR37563">
    <property type="entry name" value="PHYTANOYL-COA DIOXYGENASE FAMILY PROTEIN (AFU_ORTHOLOGUE AFUA_2G03330)"/>
    <property type="match status" value="1"/>
</dbReference>
<evidence type="ECO:0000313" key="3">
    <source>
        <dbReference type="EnsemblProtists" id="EOD28259"/>
    </source>
</evidence>
<evidence type="ECO:0000256" key="1">
    <source>
        <dbReference type="SAM" id="Phobius"/>
    </source>
</evidence>
<evidence type="ECO:0000256" key="2">
    <source>
        <dbReference type="SAM" id="SignalP"/>
    </source>
</evidence>
<feature type="transmembrane region" description="Helical" evidence="1">
    <location>
        <begin position="63"/>
        <end position="84"/>
    </location>
</feature>
<dbReference type="EnsemblProtists" id="EOD28259">
    <property type="protein sequence ID" value="EOD28259"/>
    <property type="gene ID" value="EMIHUDRAFT_468697"/>
</dbReference>
<dbReference type="eggNOG" id="ENOG502S17C">
    <property type="taxonomic scope" value="Eukaryota"/>
</dbReference>
<dbReference type="InterPro" id="IPR051961">
    <property type="entry name" value="Fungal_Metabolite_Diox"/>
</dbReference>
<dbReference type="Pfam" id="PF05721">
    <property type="entry name" value="PhyH"/>
    <property type="match status" value="1"/>
</dbReference>
<organism evidence="3 4">
    <name type="scientific">Emiliania huxleyi (strain CCMP1516)</name>
    <dbReference type="NCBI Taxonomy" id="280463"/>
    <lineage>
        <taxon>Eukaryota</taxon>
        <taxon>Haptista</taxon>
        <taxon>Haptophyta</taxon>
        <taxon>Prymnesiophyceae</taxon>
        <taxon>Isochrysidales</taxon>
        <taxon>Noelaerhabdaceae</taxon>
        <taxon>Emiliania</taxon>
    </lineage>
</organism>
<feature type="signal peptide" evidence="2">
    <location>
        <begin position="1"/>
        <end position="18"/>
    </location>
</feature>
<dbReference type="RefSeq" id="XP_005780688.1">
    <property type="nucleotide sequence ID" value="XM_005780631.1"/>
</dbReference>
<dbReference type="SUPFAM" id="SSF51197">
    <property type="entry name" value="Clavaminate synthase-like"/>
    <property type="match status" value="1"/>
</dbReference>
<dbReference type="PANTHER" id="PTHR37563:SF2">
    <property type="entry name" value="PHYTANOYL-COA DIOXYGENASE FAMILY PROTEIN (AFU_ORTHOLOGUE AFUA_2G03330)"/>
    <property type="match status" value="1"/>
</dbReference>
<feature type="chain" id="PRO_5044291592" description="Fe2OG dioxygenase domain-containing protein" evidence="2">
    <location>
        <begin position="19"/>
        <end position="418"/>
    </location>
</feature>
<accession>A0A0D3JXM4</accession>
<dbReference type="AlphaFoldDB" id="A0A0D3JXM4"/>
<keyword evidence="1" id="KW-1133">Transmembrane helix</keyword>
<feature type="transmembrane region" description="Helical" evidence="1">
    <location>
        <begin position="91"/>
        <end position="111"/>
    </location>
</feature>
<dbReference type="Proteomes" id="UP000013827">
    <property type="component" value="Unassembled WGS sequence"/>
</dbReference>
<sequence length="418" mass="43283">MLALSALSTSFLVPALRASPPLSSLPAQSAGLSPAPPAVVAEAARRGGGVVRMEETEGPSETLQALGVAGGLTAFCFAFFYALTSAGVDDVVAGNLLLVALAAAGAGLFFFDGGATQAALEASAVQQVANEEGDLMEQAPLLPPASLPAAAVATSTAAAAASLESEGVLFVDGLLEASEAARLRSHVEEWLETAKTEAADDTAPEQRFGGVLSRASRYDLYLPLDPPVASALEACAAQLAPLLEEEALGKRSVGRVVDQCAALVLGEDPELFELSALISDRGAPRQPVHPDTGFTPQTALLTAFVALQEVTPDLGPTFFLAGTHTRAAHERFNGEPGEKLQLLRSSPRRIGTLPAGAATLFDSRLLHGGGENAQGRRVLFYFTFKARESPRLPKGSLLASLRYRHSLRSLLGAPAAAA</sequence>
<proteinExistence type="predicted"/>
<dbReference type="KEGG" id="ehx:EMIHUDRAFT_468697"/>
<dbReference type="Gene3D" id="2.60.120.620">
    <property type="entry name" value="q2cbj1_9rhob like domain"/>
    <property type="match status" value="1"/>
</dbReference>
<reference evidence="3" key="2">
    <citation type="submission" date="2024-10" db="UniProtKB">
        <authorList>
            <consortium name="EnsemblProtists"/>
        </authorList>
    </citation>
    <scope>IDENTIFICATION</scope>
</reference>